<keyword evidence="2" id="KW-0472">Membrane</keyword>
<accession>M8EBC9</accession>
<reference evidence="3 4" key="1">
    <citation type="submission" date="2013-03" db="EMBL/GenBank/DDBJ databases">
        <title>Assembly of a new bacterial strain Brevibacillus borstelensis AK1.</title>
        <authorList>
            <person name="Rajan I."/>
            <person name="PoliReddy D."/>
            <person name="Sugumar T."/>
            <person name="Rathinam K."/>
            <person name="Alqarawi S."/>
            <person name="Khalil A.B."/>
            <person name="Sivakumar N."/>
        </authorList>
    </citation>
    <scope>NUCLEOTIDE SEQUENCE [LARGE SCALE GENOMIC DNA]</scope>
    <source>
        <strain evidence="3 4">AK1</strain>
    </source>
</reference>
<evidence type="ECO:0008006" key="5">
    <source>
        <dbReference type="Google" id="ProtNLM"/>
    </source>
</evidence>
<dbReference type="EMBL" id="APBN01000003">
    <property type="protein sequence ID" value="EMT52805.1"/>
    <property type="molecule type" value="Genomic_DNA"/>
</dbReference>
<dbReference type="Proteomes" id="UP000012081">
    <property type="component" value="Unassembled WGS sequence"/>
</dbReference>
<feature type="transmembrane region" description="Helical" evidence="2">
    <location>
        <begin position="111"/>
        <end position="132"/>
    </location>
</feature>
<proteinExistence type="predicted"/>
<evidence type="ECO:0000313" key="4">
    <source>
        <dbReference type="Proteomes" id="UP000012081"/>
    </source>
</evidence>
<keyword evidence="4" id="KW-1185">Reference proteome</keyword>
<name>M8EBC9_9BACL</name>
<dbReference type="RefSeq" id="WP_003387624.1">
    <property type="nucleotide sequence ID" value="NZ_APBN01000003.1"/>
</dbReference>
<feature type="region of interest" description="Disordered" evidence="1">
    <location>
        <begin position="1"/>
        <end position="49"/>
    </location>
</feature>
<dbReference type="OrthoDB" id="2468831at2"/>
<keyword evidence="2" id="KW-0812">Transmembrane</keyword>
<feature type="region of interest" description="Disordered" evidence="1">
    <location>
        <begin position="154"/>
        <end position="181"/>
    </location>
</feature>
<gene>
    <name evidence="3" type="ORF">I532_08497</name>
</gene>
<keyword evidence="2" id="KW-1133">Transmembrane helix</keyword>
<dbReference type="STRING" id="1300222.I532_08497"/>
<organism evidence="3 4">
    <name type="scientific">Brevibacillus borstelensis AK1</name>
    <dbReference type="NCBI Taxonomy" id="1300222"/>
    <lineage>
        <taxon>Bacteria</taxon>
        <taxon>Bacillati</taxon>
        <taxon>Bacillota</taxon>
        <taxon>Bacilli</taxon>
        <taxon>Bacillales</taxon>
        <taxon>Paenibacillaceae</taxon>
        <taxon>Brevibacillus</taxon>
    </lineage>
</organism>
<dbReference type="PATRIC" id="fig|1300222.3.peg.1747"/>
<feature type="compositionally biased region" description="Basic and acidic residues" evidence="1">
    <location>
        <begin position="1"/>
        <end position="32"/>
    </location>
</feature>
<protein>
    <recommendedName>
        <fullName evidence="5">SPOR domain-containing protein</fullName>
    </recommendedName>
</protein>
<comment type="caution">
    <text evidence="3">The sequence shown here is derived from an EMBL/GenBank/DDBJ whole genome shotgun (WGS) entry which is preliminary data.</text>
</comment>
<evidence type="ECO:0000256" key="2">
    <source>
        <dbReference type="SAM" id="Phobius"/>
    </source>
</evidence>
<sequence>MNGERDKSKVTVRLNGERWNGKRAEKEKKAEQPMRWNSVQSQAPVAKPVRNEDAWSRLAQLRATSQTETREPRQNVILSVDEGGNEHHTPGGRRPIIVPDWVRDQGWAKTLLSTGGAVAIGLLFGLLVLTVFNQEQVTQSYQAVLSDTVHTLTAQEPGPKSATDPGAALTKPVSSQTQAPGQEVKLKLPDEKLFVAQAGAFQPDVPREDVVMPLKDAGLPHLLYKGSDKQYLFAAGSPNRDAVLGFASILKQKGIDVYVKEMTFPGIDKAVSLQAATTGEKLPDVNGFLQNGWKIAKTLSLQSGAVVSTAQPPLSKEEEAQLKEQHRQFLEDSRLLQTSEQWQPMINGMVNGINQAMTAQGKMAEAAAAKKQASAESYAWQVQTGVLSFWESYSDWVAQLQKNS</sequence>
<evidence type="ECO:0000313" key="3">
    <source>
        <dbReference type="EMBL" id="EMT52805.1"/>
    </source>
</evidence>
<evidence type="ECO:0000256" key="1">
    <source>
        <dbReference type="SAM" id="MobiDB-lite"/>
    </source>
</evidence>
<dbReference type="AlphaFoldDB" id="M8EBC9"/>